<dbReference type="SUPFAM" id="SSF51556">
    <property type="entry name" value="Metallo-dependent hydrolases"/>
    <property type="match status" value="1"/>
</dbReference>
<dbReference type="CDD" id="cd01310">
    <property type="entry name" value="TatD_DNAse"/>
    <property type="match status" value="1"/>
</dbReference>
<dbReference type="PIRSF" id="PIRSF005902">
    <property type="entry name" value="DNase_TatD"/>
    <property type="match status" value="1"/>
</dbReference>
<dbReference type="FunFam" id="3.20.20.140:FF:000005">
    <property type="entry name" value="TatD family hydrolase"/>
    <property type="match status" value="1"/>
</dbReference>
<dbReference type="Gene3D" id="3.20.20.140">
    <property type="entry name" value="Metal-dependent hydrolases"/>
    <property type="match status" value="1"/>
</dbReference>
<dbReference type="Proteomes" id="UP000028481">
    <property type="component" value="Chromosome"/>
</dbReference>
<dbReference type="PANTHER" id="PTHR46124">
    <property type="entry name" value="D-AMINOACYL-TRNA DEACYLASE"/>
    <property type="match status" value="1"/>
</dbReference>
<accession>A0A075WRH9</accession>
<feature type="binding site" evidence="4">
    <location>
        <position position="129"/>
    </location>
    <ligand>
        <name>a divalent metal cation</name>
        <dbReference type="ChEBI" id="CHEBI:60240"/>
        <label>2</label>
    </ligand>
</feature>
<evidence type="ECO:0000256" key="2">
    <source>
        <dbReference type="ARBA" id="ARBA00022723"/>
    </source>
</evidence>
<keyword evidence="2 4" id="KW-0479">Metal-binding</keyword>
<dbReference type="eggNOG" id="COG0084">
    <property type="taxonomic scope" value="Bacteria"/>
</dbReference>
<dbReference type="InterPro" id="IPR032466">
    <property type="entry name" value="Metal_Hydrolase"/>
</dbReference>
<organism evidence="5 6">
    <name type="scientific">Thermodesulfobacterium commune DSM 2178</name>
    <dbReference type="NCBI Taxonomy" id="289377"/>
    <lineage>
        <taxon>Bacteria</taxon>
        <taxon>Pseudomonadati</taxon>
        <taxon>Thermodesulfobacteriota</taxon>
        <taxon>Thermodesulfobacteria</taxon>
        <taxon>Thermodesulfobacteriales</taxon>
        <taxon>Thermodesulfobacteriaceae</taxon>
        <taxon>Thermodesulfobacterium</taxon>
    </lineage>
</organism>
<keyword evidence="6" id="KW-1185">Reference proteome</keyword>
<dbReference type="HOGENOM" id="CLU_031506_4_0_0"/>
<dbReference type="OrthoDB" id="9810005at2"/>
<dbReference type="InterPro" id="IPR018228">
    <property type="entry name" value="DNase_TatD-rel_CS"/>
</dbReference>
<dbReference type="RefSeq" id="WP_038063432.1">
    <property type="nucleotide sequence ID" value="NZ_CP008796.1"/>
</dbReference>
<dbReference type="Pfam" id="PF01026">
    <property type="entry name" value="TatD_DNase"/>
    <property type="match status" value="1"/>
</dbReference>
<dbReference type="AlphaFoldDB" id="A0A075WRH9"/>
<evidence type="ECO:0000256" key="4">
    <source>
        <dbReference type="PIRSR" id="PIRSR005902-1"/>
    </source>
</evidence>
<name>A0A075WRH9_9BACT</name>
<reference evidence="5 6" key="1">
    <citation type="journal article" date="2015" name="Genome Announc.">
        <title>Genome Sequence of a Sulfate-Reducing Thermophilic Bacterium, Thermodesulfobacterium commune DSM 2178T (Phylum Thermodesulfobacteria).</title>
        <authorList>
            <person name="Bhatnagar S."/>
            <person name="Badger J.H."/>
            <person name="Madupu R."/>
            <person name="Khouri H.M."/>
            <person name="O'Connor E.M."/>
            <person name="Robb F.T."/>
            <person name="Ward N.L."/>
            <person name="Eisen J.A."/>
        </authorList>
    </citation>
    <scope>NUCLEOTIDE SEQUENCE [LARGE SCALE GENOMIC DNA]</scope>
    <source>
        <strain evidence="5 6">DSM 2178</strain>
    </source>
</reference>
<evidence type="ECO:0000313" key="6">
    <source>
        <dbReference type="Proteomes" id="UP000028481"/>
    </source>
</evidence>
<dbReference type="EMBL" id="CP008796">
    <property type="protein sequence ID" value="AIH03560.1"/>
    <property type="molecule type" value="Genomic_DNA"/>
</dbReference>
<evidence type="ECO:0000256" key="1">
    <source>
        <dbReference type="ARBA" id="ARBA00009275"/>
    </source>
</evidence>
<dbReference type="PROSITE" id="PS01137">
    <property type="entry name" value="TATD_1"/>
    <property type="match status" value="1"/>
</dbReference>
<dbReference type="NCBIfam" id="TIGR00010">
    <property type="entry name" value="YchF/TatD family DNA exonuclease"/>
    <property type="match status" value="1"/>
</dbReference>
<feature type="binding site" evidence="4">
    <location>
        <position position="205"/>
    </location>
    <ligand>
        <name>a divalent metal cation</name>
        <dbReference type="ChEBI" id="CHEBI:60240"/>
        <label>1</label>
    </ligand>
</feature>
<proteinExistence type="inferred from homology"/>
<dbReference type="PANTHER" id="PTHR46124:SF2">
    <property type="entry name" value="D-AMINOACYL-TRNA DEACYLASE"/>
    <property type="match status" value="1"/>
</dbReference>
<dbReference type="InterPro" id="IPR001130">
    <property type="entry name" value="TatD-like"/>
</dbReference>
<gene>
    <name evidence="5" type="ORF">HL41_01235</name>
</gene>
<dbReference type="STRING" id="289377.HL41_01235"/>
<dbReference type="GO" id="GO:0046872">
    <property type="term" value="F:metal ion binding"/>
    <property type="evidence" value="ECO:0007669"/>
    <property type="project" value="UniProtKB-KW"/>
</dbReference>
<dbReference type="PaxDb" id="289377-HL41_01235"/>
<comment type="similarity">
    <text evidence="1">Belongs to the metallo-dependent hydrolases superfamily. TatD-type hydrolase family.</text>
</comment>
<dbReference type="InterPro" id="IPR015991">
    <property type="entry name" value="TatD/YcfH-like"/>
</dbReference>
<evidence type="ECO:0000313" key="5">
    <source>
        <dbReference type="EMBL" id="AIH03560.1"/>
    </source>
</evidence>
<keyword evidence="3" id="KW-0378">Hydrolase</keyword>
<evidence type="ECO:0008006" key="7">
    <source>
        <dbReference type="Google" id="ProtNLM"/>
    </source>
</evidence>
<feature type="binding site" evidence="4">
    <location>
        <position position="93"/>
    </location>
    <ligand>
        <name>a divalent metal cation</name>
        <dbReference type="ChEBI" id="CHEBI:60240"/>
        <label>1</label>
    </ligand>
</feature>
<evidence type="ECO:0000256" key="3">
    <source>
        <dbReference type="ARBA" id="ARBA00022801"/>
    </source>
</evidence>
<protein>
    <recommendedName>
        <fullName evidence="7">Hydrolase TatD</fullName>
    </recommendedName>
</protein>
<dbReference type="GO" id="GO:0016788">
    <property type="term" value="F:hydrolase activity, acting on ester bonds"/>
    <property type="evidence" value="ECO:0007669"/>
    <property type="project" value="InterPro"/>
</dbReference>
<dbReference type="KEGG" id="tcm:HL41_01235"/>
<feature type="binding site" evidence="4">
    <location>
        <position position="10"/>
    </location>
    <ligand>
        <name>a divalent metal cation</name>
        <dbReference type="ChEBI" id="CHEBI:60240"/>
        <label>1</label>
    </ligand>
</feature>
<sequence length="258" mass="29443">MLEFIDSHAHLNLPEFKKDLEDTINRAKQNGVIHCVVVGINPSTNKKALDLHQKYPDFISPALGFHPHEVKKLSEEDYRELEKLLPQAVALGEIGLDWVKEYSPKEMQIKHFERQLAIAKSQQKPVILHLRGEENLWETAIAILKNFLPIRFVSHCFTSGPEIAKKILDLGGYISIPGVVTFPKAEELRAAVKFIPLERMLIETDCPYLTPMPFRGKRNEPAFLPYTAQKIAEIKGLPLEEIAEKVKENTIRFFSLVL</sequence>
<feature type="binding site" evidence="4">
    <location>
        <position position="8"/>
    </location>
    <ligand>
        <name>a divalent metal cation</name>
        <dbReference type="ChEBI" id="CHEBI:60240"/>
        <label>1</label>
    </ligand>
</feature>
<feature type="binding site" evidence="4">
    <location>
        <position position="155"/>
    </location>
    <ligand>
        <name>a divalent metal cation</name>
        <dbReference type="ChEBI" id="CHEBI:60240"/>
        <label>2</label>
    </ligand>
</feature>
<dbReference type="GO" id="GO:0004536">
    <property type="term" value="F:DNA nuclease activity"/>
    <property type="evidence" value="ECO:0007669"/>
    <property type="project" value="InterPro"/>
</dbReference>